<feature type="binding site" evidence="6">
    <location>
        <begin position="12"/>
        <end position="14"/>
    </location>
    <ligand>
        <name>N(1)-(5-phospho-beta-D-ribosyl)glycinamide</name>
        <dbReference type="ChEBI" id="CHEBI:143788"/>
    </ligand>
</feature>
<dbReference type="GO" id="GO:0005829">
    <property type="term" value="C:cytosol"/>
    <property type="evidence" value="ECO:0007669"/>
    <property type="project" value="TreeGrafter"/>
</dbReference>
<dbReference type="Gene3D" id="3.40.50.170">
    <property type="entry name" value="Formyl transferase, N-terminal domain"/>
    <property type="match status" value="1"/>
</dbReference>
<dbReference type="Proteomes" id="UP001242021">
    <property type="component" value="Chromosome"/>
</dbReference>
<dbReference type="EMBL" id="CP098754">
    <property type="protein sequence ID" value="WIH94311.1"/>
    <property type="molecule type" value="Genomic_DNA"/>
</dbReference>
<sequence length="192" mass="21581">MFNIAVLISGGGSNLKSLIDNQKEYYKINVVIADRDCGGLNIAREANIDAILIDRKEYREKLSKKIDEELKKYNIDLIVLAGYLSIVDSNFISKWKNKIINIHPSLLPKFGGKGMYGMKVHEAVIKNKEKESGCTVHYVTEMVDGGDIIMQNKVDVLEDDTPEILQKRVLVEEHKILPATVIKLASQSHANK</sequence>
<dbReference type="EC" id="2.1.2.2" evidence="6"/>
<dbReference type="AlphaFoldDB" id="A0AAJ6KBA9"/>
<gene>
    <name evidence="6 8" type="primary">purN</name>
    <name evidence="8" type="ORF">NEH99_08425</name>
</gene>
<dbReference type="PANTHER" id="PTHR43369">
    <property type="entry name" value="PHOSPHORIBOSYLGLYCINAMIDE FORMYLTRANSFERASE"/>
    <property type="match status" value="1"/>
</dbReference>
<dbReference type="SUPFAM" id="SSF53328">
    <property type="entry name" value="Formyltransferase"/>
    <property type="match status" value="1"/>
</dbReference>
<feature type="site" description="Raises pKa of active site His" evidence="6">
    <location>
        <position position="144"/>
    </location>
</feature>
<name>A0AAJ6KBA9_BRAPL</name>
<dbReference type="RefSeq" id="WP_284602499.1">
    <property type="nucleotide sequence ID" value="NZ_CASEXU010000026.1"/>
</dbReference>
<dbReference type="InterPro" id="IPR004607">
    <property type="entry name" value="GART"/>
</dbReference>
<dbReference type="InterPro" id="IPR001555">
    <property type="entry name" value="GART_AS"/>
</dbReference>
<feature type="active site" description="Proton donor" evidence="6">
    <location>
        <position position="103"/>
    </location>
</feature>
<dbReference type="NCBIfam" id="TIGR00639">
    <property type="entry name" value="PurN"/>
    <property type="match status" value="1"/>
</dbReference>
<protein>
    <recommendedName>
        <fullName evidence="6">Phosphoribosylglycinamide formyltransferase</fullName>
        <ecNumber evidence="6">2.1.2.2</ecNumber>
    </recommendedName>
    <alternativeName>
        <fullName evidence="6">5'-phosphoribosylglycinamide transformylase</fullName>
    </alternativeName>
    <alternativeName>
        <fullName evidence="6">GAR transformylase</fullName>
        <shortName evidence="6">GART</shortName>
    </alternativeName>
</protein>
<dbReference type="GO" id="GO:0006189">
    <property type="term" value="P:'de novo' IMP biosynthetic process"/>
    <property type="evidence" value="ECO:0007669"/>
    <property type="project" value="UniProtKB-UniRule"/>
</dbReference>
<evidence type="ECO:0000256" key="2">
    <source>
        <dbReference type="ARBA" id="ARBA00022679"/>
    </source>
</evidence>
<keyword evidence="3 6" id="KW-0658">Purine biosynthesis</keyword>
<dbReference type="CDD" id="cd08645">
    <property type="entry name" value="FMT_core_GART"/>
    <property type="match status" value="1"/>
</dbReference>
<dbReference type="InterPro" id="IPR036477">
    <property type="entry name" value="Formyl_transf_N_sf"/>
</dbReference>
<proteinExistence type="inferred from homology"/>
<dbReference type="PROSITE" id="PS00373">
    <property type="entry name" value="GART"/>
    <property type="match status" value="1"/>
</dbReference>
<dbReference type="Pfam" id="PF00551">
    <property type="entry name" value="Formyl_trans_N"/>
    <property type="match status" value="1"/>
</dbReference>
<evidence type="ECO:0000256" key="1">
    <source>
        <dbReference type="ARBA" id="ARBA00005054"/>
    </source>
</evidence>
<evidence type="ECO:0000256" key="6">
    <source>
        <dbReference type="HAMAP-Rule" id="MF_01930"/>
    </source>
</evidence>
<accession>A0AAJ6KBA9</accession>
<feature type="binding site" evidence="6">
    <location>
        <position position="59"/>
    </location>
    <ligand>
        <name>(6R)-10-formyltetrahydrofolate</name>
        <dbReference type="ChEBI" id="CHEBI:195366"/>
    </ligand>
</feature>
<dbReference type="GO" id="GO:0004644">
    <property type="term" value="F:phosphoribosylglycinamide formyltransferase activity"/>
    <property type="evidence" value="ECO:0007669"/>
    <property type="project" value="UniProtKB-UniRule"/>
</dbReference>
<evidence type="ECO:0000313" key="8">
    <source>
        <dbReference type="EMBL" id="WIH94311.1"/>
    </source>
</evidence>
<organism evidence="8 9">
    <name type="scientific">Brachyspira pilosicoli</name>
    <name type="common">Serpulina pilosicoli</name>
    <dbReference type="NCBI Taxonomy" id="52584"/>
    <lineage>
        <taxon>Bacteria</taxon>
        <taxon>Pseudomonadati</taxon>
        <taxon>Spirochaetota</taxon>
        <taxon>Spirochaetia</taxon>
        <taxon>Brachyspirales</taxon>
        <taxon>Brachyspiraceae</taxon>
        <taxon>Brachyspira</taxon>
    </lineage>
</organism>
<dbReference type="InterPro" id="IPR002376">
    <property type="entry name" value="Formyl_transf_N"/>
</dbReference>
<comment type="similarity">
    <text evidence="4 6">Belongs to the GART family.</text>
</comment>
<feature type="binding site" evidence="6">
    <location>
        <position position="101"/>
    </location>
    <ligand>
        <name>(6R)-10-formyltetrahydrofolate</name>
        <dbReference type="ChEBI" id="CHEBI:195366"/>
    </ligand>
</feature>
<comment type="caution">
    <text evidence="6">Lacks conserved residue(s) required for the propagation of feature annotation.</text>
</comment>
<evidence type="ECO:0000256" key="4">
    <source>
        <dbReference type="ARBA" id="ARBA00038440"/>
    </source>
</evidence>
<comment type="function">
    <text evidence="6">Catalyzes the transfer of a formyl group from 10-formyltetrahydrofolate to 5-phospho-ribosyl-glycinamide (GAR), producing 5-phospho-ribosyl-N-formylglycinamide (FGAR) and tetrahydrofolate.</text>
</comment>
<dbReference type="HAMAP" id="MF_01930">
    <property type="entry name" value="PurN"/>
    <property type="match status" value="1"/>
</dbReference>
<evidence type="ECO:0000256" key="5">
    <source>
        <dbReference type="ARBA" id="ARBA00047664"/>
    </source>
</evidence>
<dbReference type="PANTHER" id="PTHR43369:SF2">
    <property type="entry name" value="PHOSPHORIBOSYLGLYCINAMIDE FORMYLTRANSFERASE"/>
    <property type="match status" value="1"/>
</dbReference>
<evidence type="ECO:0000256" key="3">
    <source>
        <dbReference type="ARBA" id="ARBA00022755"/>
    </source>
</evidence>
<comment type="pathway">
    <text evidence="1 6">Purine metabolism; IMP biosynthesis via de novo pathway; N(2)-formyl-N(1)-(5-phospho-D-ribosyl)glycinamide from N(1)-(5-phospho-D-ribosyl)glycinamide (10-formyl THF route): step 1/1.</text>
</comment>
<evidence type="ECO:0000313" key="9">
    <source>
        <dbReference type="Proteomes" id="UP001242021"/>
    </source>
</evidence>
<keyword evidence="2 6" id="KW-0808">Transferase</keyword>
<feature type="domain" description="Formyl transferase N-terminal" evidence="7">
    <location>
        <begin position="3"/>
        <end position="180"/>
    </location>
</feature>
<reference evidence="8" key="1">
    <citation type="submission" date="2022-06" db="EMBL/GenBank/DDBJ databases">
        <title>Brachyspira pilosicoli from pigs in Switzerland.</title>
        <authorList>
            <person name="Schmitt S."/>
            <person name="Arnold M."/>
            <person name="Rossano A."/>
            <person name="Perreten V."/>
        </authorList>
    </citation>
    <scope>NUCLEOTIDE SEQUENCE</scope>
    <source>
        <strain evidence="8">MEI4028</strain>
    </source>
</reference>
<comment type="catalytic activity">
    <reaction evidence="5 6">
        <text>N(1)-(5-phospho-beta-D-ribosyl)glycinamide + (6R)-10-formyltetrahydrofolate = N(2)-formyl-N(1)-(5-phospho-beta-D-ribosyl)glycinamide + (6S)-5,6,7,8-tetrahydrofolate + H(+)</text>
        <dbReference type="Rhea" id="RHEA:15053"/>
        <dbReference type="ChEBI" id="CHEBI:15378"/>
        <dbReference type="ChEBI" id="CHEBI:57453"/>
        <dbReference type="ChEBI" id="CHEBI:143788"/>
        <dbReference type="ChEBI" id="CHEBI:147286"/>
        <dbReference type="ChEBI" id="CHEBI:195366"/>
        <dbReference type="EC" id="2.1.2.2"/>
    </reaction>
</comment>
<evidence type="ECO:0000259" key="7">
    <source>
        <dbReference type="Pfam" id="PF00551"/>
    </source>
</evidence>